<dbReference type="Proteomes" id="UP000824755">
    <property type="component" value="Chromosome"/>
</dbReference>
<dbReference type="EMBL" id="CP080544">
    <property type="protein sequence ID" value="QYR53038.1"/>
    <property type="molecule type" value="Genomic_DNA"/>
</dbReference>
<feature type="transmembrane region" description="Helical" evidence="1">
    <location>
        <begin position="22"/>
        <end position="46"/>
    </location>
</feature>
<evidence type="ECO:0000313" key="3">
    <source>
        <dbReference type="Proteomes" id="UP000824755"/>
    </source>
</evidence>
<keyword evidence="1" id="KW-0472">Membrane</keyword>
<keyword evidence="1" id="KW-1133">Transmembrane helix</keyword>
<proteinExistence type="predicted"/>
<reference evidence="2 3" key="1">
    <citation type="submission" date="2021-08" db="EMBL/GenBank/DDBJ databases">
        <title>Lysobacter sp. strain CJ11 Genome sequencing and assembly.</title>
        <authorList>
            <person name="Kim I."/>
        </authorList>
    </citation>
    <scope>NUCLEOTIDE SEQUENCE [LARGE SCALE GENOMIC DNA]</scope>
    <source>
        <strain evidence="2 3">CJ11</strain>
    </source>
</reference>
<keyword evidence="3" id="KW-1185">Reference proteome</keyword>
<dbReference type="Gene3D" id="1.25.10.10">
    <property type="entry name" value="Leucine-rich Repeat Variant"/>
    <property type="match status" value="1"/>
</dbReference>
<dbReference type="SUPFAM" id="SSF48371">
    <property type="entry name" value="ARM repeat"/>
    <property type="match status" value="1"/>
</dbReference>
<evidence type="ECO:0000313" key="2">
    <source>
        <dbReference type="EMBL" id="QYR53038.1"/>
    </source>
</evidence>
<dbReference type="RefSeq" id="WP_220379857.1">
    <property type="nucleotide sequence ID" value="NZ_CP080544.1"/>
</dbReference>
<sequence>MDWILRGMARAGWGPEHPLLNATAWVVVIVTTLTLLTMVYVLMFSARARRTRRRRLKFNTAWRTPMAQASIGGEVPDVRAPLRARERLWWLMLWNRMQRPLRGQSREHLNALLQRTGMDKHAMRLLRGLSVRQRLVALETLRHLGDAAAWSRVAPLCRHRNRYVGLAAAHALMSMAPRRGLAFALEIGLSRDDWSPRHLADLCQSAGVEACTPVLLSTLASATPQQASTLAVLLPFAEPRALQTWAHGVLQQDRPRPLQLGALQVLGELADPRDHSNLVNYLHHDDENLRLAALRGLRRQVRREDTAHFLVALLDRVFAIRHDAADVIAALPGMTTAAGDALLARIEDPYGRDQLMRALTARHLPDAGVSA</sequence>
<organism evidence="2 3">
    <name type="scientific">Lysobacter soyae</name>
    <dbReference type="NCBI Taxonomy" id="2764185"/>
    <lineage>
        <taxon>Bacteria</taxon>
        <taxon>Pseudomonadati</taxon>
        <taxon>Pseudomonadota</taxon>
        <taxon>Gammaproteobacteria</taxon>
        <taxon>Lysobacterales</taxon>
        <taxon>Lysobacteraceae</taxon>
        <taxon>Lysobacter</taxon>
    </lineage>
</organism>
<gene>
    <name evidence="2" type="ORF">H8L67_00495</name>
</gene>
<protein>
    <submittedName>
        <fullName evidence="2">HEAT repeat domain-containing protein</fullName>
    </submittedName>
</protein>
<dbReference type="InterPro" id="IPR016024">
    <property type="entry name" value="ARM-type_fold"/>
</dbReference>
<keyword evidence="1" id="KW-0812">Transmembrane</keyword>
<accession>A0ABX8WNL6</accession>
<name>A0ABX8WNL6_9GAMM</name>
<dbReference type="InterPro" id="IPR011989">
    <property type="entry name" value="ARM-like"/>
</dbReference>
<evidence type="ECO:0000256" key="1">
    <source>
        <dbReference type="SAM" id="Phobius"/>
    </source>
</evidence>